<dbReference type="AlphaFoldDB" id="A0A4S8LMS4"/>
<sequence length="212" mass="23653">MASCSPEVLPFQLPFHGYVETTVQALRLIYAAHQSLIPRTTRRLNDLERRSLIKSGAVFIFGVEESGIQRWTDGLLWSPSRIAGNFLVYQGMNERGRRRGDSRTHNGDSSGSFPLVNSCALLTPGSSPYIDDQNTFKPNALIKKTITVTVNASELHLVSYYGSEDIKSGKLKKLSSRPDIMSLYMPPDIFDLNNLRVVPQVEMGPDGRPRLV</sequence>
<dbReference type="GO" id="GO:0003677">
    <property type="term" value="F:DNA binding"/>
    <property type="evidence" value="ECO:0007669"/>
    <property type="project" value="TreeGrafter"/>
</dbReference>
<protein>
    <recommendedName>
        <fullName evidence="3">Gti1/Pac2 family-domain-containing protein</fullName>
    </recommendedName>
</protein>
<evidence type="ECO:0008006" key="3">
    <source>
        <dbReference type="Google" id="ProtNLM"/>
    </source>
</evidence>
<dbReference type="EMBL" id="ML179332">
    <property type="protein sequence ID" value="THU90544.1"/>
    <property type="molecule type" value="Genomic_DNA"/>
</dbReference>
<organism evidence="1 2">
    <name type="scientific">Dendrothele bispora (strain CBS 962.96)</name>
    <dbReference type="NCBI Taxonomy" id="1314807"/>
    <lineage>
        <taxon>Eukaryota</taxon>
        <taxon>Fungi</taxon>
        <taxon>Dikarya</taxon>
        <taxon>Basidiomycota</taxon>
        <taxon>Agaricomycotina</taxon>
        <taxon>Agaricomycetes</taxon>
        <taxon>Agaricomycetidae</taxon>
        <taxon>Agaricales</taxon>
        <taxon>Agaricales incertae sedis</taxon>
        <taxon>Dendrothele</taxon>
    </lineage>
</organism>
<dbReference type="OrthoDB" id="5572844at2759"/>
<dbReference type="Proteomes" id="UP000297245">
    <property type="component" value="Unassembled WGS sequence"/>
</dbReference>
<dbReference type="InterPro" id="IPR018608">
    <property type="entry name" value="Gti1/Pac2"/>
</dbReference>
<keyword evidence="2" id="KW-1185">Reference proteome</keyword>
<proteinExistence type="predicted"/>
<dbReference type="Pfam" id="PF09729">
    <property type="entry name" value="Gti1_Pac2"/>
    <property type="match status" value="2"/>
</dbReference>
<name>A0A4S8LMS4_DENBC</name>
<dbReference type="PANTHER" id="PTHR28027:SF2">
    <property type="entry name" value="TRANSCRIPTIONAL REGULATOR MIT1"/>
    <property type="match status" value="1"/>
</dbReference>
<gene>
    <name evidence="1" type="ORF">K435DRAFT_675905</name>
</gene>
<reference evidence="1 2" key="1">
    <citation type="journal article" date="2019" name="Nat. Ecol. Evol.">
        <title>Megaphylogeny resolves global patterns of mushroom evolution.</title>
        <authorList>
            <person name="Varga T."/>
            <person name="Krizsan K."/>
            <person name="Foldi C."/>
            <person name="Dima B."/>
            <person name="Sanchez-Garcia M."/>
            <person name="Sanchez-Ramirez S."/>
            <person name="Szollosi G.J."/>
            <person name="Szarkandi J.G."/>
            <person name="Papp V."/>
            <person name="Albert L."/>
            <person name="Andreopoulos W."/>
            <person name="Angelini C."/>
            <person name="Antonin V."/>
            <person name="Barry K.W."/>
            <person name="Bougher N.L."/>
            <person name="Buchanan P."/>
            <person name="Buyck B."/>
            <person name="Bense V."/>
            <person name="Catcheside P."/>
            <person name="Chovatia M."/>
            <person name="Cooper J."/>
            <person name="Damon W."/>
            <person name="Desjardin D."/>
            <person name="Finy P."/>
            <person name="Geml J."/>
            <person name="Haridas S."/>
            <person name="Hughes K."/>
            <person name="Justo A."/>
            <person name="Karasinski D."/>
            <person name="Kautmanova I."/>
            <person name="Kiss B."/>
            <person name="Kocsube S."/>
            <person name="Kotiranta H."/>
            <person name="LaButti K.M."/>
            <person name="Lechner B.E."/>
            <person name="Liimatainen K."/>
            <person name="Lipzen A."/>
            <person name="Lukacs Z."/>
            <person name="Mihaltcheva S."/>
            <person name="Morgado L.N."/>
            <person name="Niskanen T."/>
            <person name="Noordeloos M.E."/>
            <person name="Ohm R.A."/>
            <person name="Ortiz-Santana B."/>
            <person name="Ovrebo C."/>
            <person name="Racz N."/>
            <person name="Riley R."/>
            <person name="Savchenko A."/>
            <person name="Shiryaev A."/>
            <person name="Soop K."/>
            <person name="Spirin V."/>
            <person name="Szebenyi C."/>
            <person name="Tomsovsky M."/>
            <person name="Tulloss R.E."/>
            <person name="Uehling J."/>
            <person name="Grigoriev I.V."/>
            <person name="Vagvolgyi C."/>
            <person name="Papp T."/>
            <person name="Martin F.M."/>
            <person name="Miettinen O."/>
            <person name="Hibbett D.S."/>
            <person name="Nagy L.G."/>
        </authorList>
    </citation>
    <scope>NUCLEOTIDE SEQUENCE [LARGE SCALE GENOMIC DNA]</scope>
    <source>
        <strain evidence="1 2">CBS 962.96</strain>
    </source>
</reference>
<accession>A0A4S8LMS4</accession>
<dbReference type="PANTHER" id="PTHR28027">
    <property type="entry name" value="TRANSCRIPTIONAL REGULATOR MIT1"/>
    <property type="match status" value="1"/>
</dbReference>
<evidence type="ECO:0000313" key="2">
    <source>
        <dbReference type="Proteomes" id="UP000297245"/>
    </source>
</evidence>
<evidence type="ECO:0000313" key="1">
    <source>
        <dbReference type="EMBL" id="THU90544.1"/>
    </source>
</evidence>